<dbReference type="OrthoDB" id="2019572at2759"/>
<evidence type="ECO:0000313" key="6">
    <source>
        <dbReference type="Proteomes" id="UP000022910"/>
    </source>
</evidence>
<dbReference type="InterPro" id="IPR013783">
    <property type="entry name" value="Ig-like_fold"/>
</dbReference>
<feature type="domain" description="Galactose oxidase-like Early set" evidence="4">
    <location>
        <begin position="494"/>
        <end position="599"/>
    </location>
</feature>
<dbReference type="Proteomes" id="UP000022910">
    <property type="component" value="Unassembled WGS sequence"/>
</dbReference>
<evidence type="ECO:0000259" key="4">
    <source>
        <dbReference type="Pfam" id="PF09118"/>
    </source>
</evidence>
<sequence length="607" mass="65398">MKNYYSYFLLFLLIGGFLLSININNASAYPSQNQRRQAPAAKAAPPKDAAPKDAPKDANAPAGKAAAPPAPPPAAAPAGKEVGDATAGTWTILPTLTGVNAMHMFVPRPGQYIYVDKLEANPLLQSNGQPAESALFDIDKNTLTALDLTSDTFCSAGSFMGNGVLVHTGGDNGNVQFAAGQQTLRFYDPMVGKWEEKVGLMKSKRWYPTMLPLVDGRVVIMGGSTGGTGLNRAEIDNPTYNIWPPSSADGTPDADRPMPFLTDTLPYNLYVFMHIVPNNENKNMLFMLSNQQPILFDLDTGTLVYNYPKIAVQRTYPQTGTSLMLPLFSSNNYAPEIMVCGGQAAFEITSTAEASCGRMLLNANQPAWVMDDFGGIPRVMPDNVILPNGQVVFLNGAQTGFAGFRKGNKANPLWVNSNPAFNPVLYDPVGKTYAKMNPSTVARMYHSVAILSPDGYVFVAGSNPQASVQKGLEFSTEYRAEIFKPPYILTDVPRPTIINVNGTDIAGNRIPIAYNQQTILVVSCTDPKPSFTAAIIHLGFVTHSQNMGQRYVGVDIASVNYDANAAGQYIITLTTPPNPTIIAPGPHYIFILNNGAPCVRAAEVLLN</sequence>
<comment type="caution">
    <text evidence="5">The sequence shown here is derived from an EMBL/GenBank/DDBJ whole genome shotgun (WGS) entry which is preliminary data.</text>
</comment>
<dbReference type="PANTHER" id="PTHR32208">
    <property type="entry name" value="SECRETED PROTEIN-RELATED"/>
    <property type="match status" value="1"/>
</dbReference>
<dbReference type="SUPFAM" id="SSF81296">
    <property type="entry name" value="E set domains"/>
    <property type="match status" value="1"/>
</dbReference>
<reference evidence="5 6" key="1">
    <citation type="submission" date="2014-02" db="EMBL/GenBank/DDBJ databases">
        <title>Single nucleus genome sequencing reveals high similarity among nuclei of an endomycorrhizal fungus.</title>
        <authorList>
            <person name="Lin K."/>
            <person name="Geurts R."/>
            <person name="Zhang Z."/>
            <person name="Limpens E."/>
            <person name="Saunders D.G."/>
            <person name="Mu D."/>
            <person name="Pang E."/>
            <person name="Cao H."/>
            <person name="Cha H."/>
            <person name="Lin T."/>
            <person name="Zhou Q."/>
            <person name="Shang Y."/>
            <person name="Li Y."/>
            <person name="Ivanov S."/>
            <person name="Sharma T."/>
            <person name="Velzen R.V."/>
            <person name="Ruijter N.D."/>
            <person name="Aanen D.K."/>
            <person name="Win J."/>
            <person name="Kamoun S."/>
            <person name="Bisseling T."/>
            <person name="Huang S."/>
        </authorList>
    </citation>
    <scope>NUCLEOTIDE SEQUENCE [LARGE SCALE GENOMIC DNA]</scope>
    <source>
        <strain evidence="6">DAOM197198w</strain>
    </source>
</reference>
<keyword evidence="1" id="KW-0732">Signal</keyword>
<evidence type="ECO:0000313" key="5">
    <source>
        <dbReference type="EMBL" id="EXX53488.1"/>
    </source>
</evidence>
<dbReference type="EMBL" id="JEMT01028871">
    <property type="protein sequence ID" value="EXX53488.1"/>
    <property type="molecule type" value="Genomic_DNA"/>
</dbReference>
<dbReference type="AlphaFoldDB" id="A0A015LF76"/>
<accession>A0A015LF76</accession>
<evidence type="ECO:0000256" key="1">
    <source>
        <dbReference type="ARBA" id="ARBA00022729"/>
    </source>
</evidence>
<keyword evidence="6" id="KW-1185">Reference proteome</keyword>
<protein>
    <recommendedName>
        <fullName evidence="7">Galactose oxidase</fullName>
    </recommendedName>
</protein>
<feature type="compositionally biased region" description="Low complexity" evidence="2">
    <location>
        <begin position="38"/>
        <end position="47"/>
    </location>
</feature>
<evidence type="ECO:0008006" key="7">
    <source>
        <dbReference type="Google" id="ProtNLM"/>
    </source>
</evidence>
<dbReference type="InterPro" id="IPR015202">
    <property type="entry name" value="GO-like_E_set"/>
</dbReference>
<dbReference type="Pfam" id="PF07250">
    <property type="entry name" value="Glyoxal_oxid_N"/>
    <property type="match status" value="1"/>
</dbReference>
<dbReference type="Gene3D" id="2.60.40.10">
    <property type="entry name" value="Immunoglobulins"/>
    <property type="match status" value="1"/>
</dbReference>
<dbReference type="InterPro" id="IPR009880">
    <property type="entry name" value="Glyoxal_oxidase_N"/>
</dbReference>
<gene>
    <name evidence="5" type="ORF">RirG_243310</name>
</gene>
<evidence type="ECO:0000259" key="3">
    <source>
        <dbReference type="Pfam" id="PF07250"/>
    </source>
</evidence>
<organism evidence="5 6">
    <name type="scientific">Rhizophagus irregularis (strain DAOM 197198w)</name>
    <name type="common">Glomus intraradices</name>
    <dbReference type="NCBI Taxonomy" id="1432141"/>
    <lineage>
        <taxon>Eukaryota</taxon>
        <taxon>Fungi</taxon>
        <taxon>Fungi incertae sedis</taxon>
        <taxon>Mucoromycota</taxon>
        <taxon>Glomeromycotina</taxon>
        <taxon>Glomeromycetes</taxon>
        <taxon>Glomerales</taxon>
        <taxon>Glomeraceae</taxon>
        <taxon>Rhizophagus</taxon>
    </lineage>
</organism>
<dbReference type="OMA" id="LLEPRMM"/>
<proteinExistence type="predicted"/>
<feature type="region of interest" description="Disordered" evidence="2">
    <location>
        <begin position="30"/>
        <end position="81"/>
    </location>
</feature>
<evidence type="ECO:0000256" key="2">
    <source>
        <dbReference type="SAM" id="MobiDB-lite"/>
    </source>
</evidence>
<feature type="compositionally biased region" description="Low complexity" evidence="2">
    <location>
        <begin position="57"/>
        <end position="67"/>
    </location>
</feature>
<dbReference type="CDD" id="cd02851">
    <property type="entry name" value="E_set_GO_C"/>
    <property type="match status" value="1"/>
</dbReference>
<feature type="domain" description="Glyoxal oxidase N-terminal" evidence="3">
    <location>
        <begin position="131"/>
        <end position="487"/>
    </location>
</feature>
<dbReference type="InterPro" id="IPR011043">
    <property type="entry name" value="Gal_Oxase/kelch_b-propeller"/>
</dbReference>
<dbReference type="PANTHER" id="PTHR32208:SF21">
    <property type="entry name" value="LOW QUALITY PROTEIN: ALDEHYDE OXIDASE GLOX-LIKE"/>
    <property type="match status" value="1"/>
</dbReference>
<dbReference type="Pfam" id="PF09118">
    <property type="entry name" value="GO-like_E_set"/>
    <property type="match status" value="1"/>
</dbReference>
<name>A0A015LF76_RHIIW</name>
<dbReference type="Gene3D" id="2.130.10.80">
    <property type="entry name" value="Galactose oxidase/kelch, beta-propeller"/>
    <property type="match status" value="1"/>
</dbReference>
<dbReference type="SUPFAM" id="SSF50965">
    <property type="entry name" value="Galactose oxidase, central domain"/>
    <property type="match status" value="1"/>
</dbReference>
<dbReference type="STRING" id="1432141.A0A015LF76"/>
<dbReference type="InterPro" id="IPR014756">
    <property type="entry name" value="Ig_E-set"/>
</dbReference>
<dbReference type="InterPro" id="IPR037293">
    <property type="entry name" value="Gal_Oxidase_central_sf"/>
</dbReference>